<evidence type="ECO:0000256" key="1">
    <source>
        <dbReference type="SAM" id="MobiDB-lite"/>
    </source>
</evidence>
<accession>A0A7J6WHC1</accession>
<evidence type="ECO:0000313" key="4">
    <source>
        <dbReference type="Proteomes" id="UP000554482"/>
    </source>
</evidence>
<feature type="region of interest" description="Disordered" evidence="1">
    <location>
        <begin position="1"/>
        <end position="21"/>
    </location>
</feature>
<evidence type="ECO:0000313" key="3">
    <source>
        <dbReference type="EMBL" id="KAF5196751.1"/>
    </source>
</evidence>
<dbReference type="Proteomes" id="UP000554482">
    <property type="component" value="Unassembled WGS sequence"/>
</dbReference>
<feature type="transmembrane region" description="Helical" evidence="2">
    <location>
        <begin position="59"/>
        <end position="79"/>
    </location>
</feature>
<keyword evidence="4" id="KW-1185">Reference proteome</keyword>
<gene>
    <name evidence="3" type="ORF">FRX31_013661</name>
</gene>
<keyword evidence="2" id="KW-1133">Transmembrane helix</keyword>
<protein>
    <submittedName>
        <fullName evidence="3">Uncharacterized protein</fullName>
    </submittedName>
</protein>
<dbReference type="EMBL" id="JABWDY010015568">
    <property type="protein sequence ID" value="KAF5196751.1"/>
    <property type="molecule type" value="Genomic_DNA"/>
</dbReference>
<dbReference type="AlphaFoldDB" id="A0A7J6WHC1"/>
<proteinExistence type="predicted"/>
<dbReference type="OrthoDB" id="1730813at2759"/>
<keyword evidence="2" id="KW-0812">Transmembrane</keyword>
<evidence type="ECO:0000256" key="2">
    <source>
        <dbReference type="SAM" id="Phobius"/>
    </source>
</evidence>
<sequence length="99" mass="11173">MMELVGLPENGNMSSSNLPLEAKNKYRRMDNEEVITDDDDDGIHQHMQNNFSNSSIKRFVIACAIFASLNTVLIGYGMFISPCFIYDAAMEITTINLFQ</sequence>
<organism evidence="3 4">
    <name type="scientific">Thalictrum thalictroides</name>
    <name type="common">Rue-anemone</name>
    <name type="synonym">Anemone thalictroides</name>
    <dbReference type="NCBI Taxonomy" id="46969"/>
    <lineage>
        <taxon>Eukaryota</taxon>
        <taxon>Viridiplantae</taxon>
        <taxon>Streptophyta</taxon>
        <taxon>Embryophyta</taxon>
        <taxon>Tracheophyta</taxon>
        <taxon>Spermatophyta</taxon>
        <taxon>Magnoliopsida</taxon>
        <taxon>Ranunculales</taxon>
        <taxon>Ranunculaceae</taxon>
        <taxon>Thalictroideae</taxon>
        <taxon>Thalictrum</taxon>
    </lineage>
</organism>
<name>A0A7J6WHC1_THATH</name>
<comment type="caution">
    <text evidence="3">The sequence shown here is derived from an EMBL/GenBank/DDBJ whole genome shotgun (WGS) entry which is preliminary data.</text>
</comment>
<reference evidence="3 4" key="1">
    <citation type="submission" date="2020-06" db="EMBL/GenBank/DDBJ databases">
        <title>Transcriptomic and genomic resources for Thalictrum thalictroides and T. hernandezii: Facilitating candidate gene discovery in an emerging model plant lineage.</title>
        <authorList>
            <person name="Arias T."/>
            <person name="Riano-Pachon D.M."/>
            <person name="Di Stilio V.S."/>
        </authorList>
    </citation>
    <scope>NUCLEOTIDE SEQUENCE [LARGE SCALE GENOMIC DNA]</scope>
    <source>
        <strain evidence="4">cv. WT478/WT964</strain>
        <tissue evidence="3">Leaves</tissue>
    </source>
</reference>
<keyword evidence="2" id="KW-0472">Membrane</keyword>